<feature type="domain" description="Tudor" evidence="14">
    <location>
        <begin position="1406"/>
        <end position="1465"/>
    </location>
</feature>
<feature type="compositionally biased region" description="Polar residues" evidence="13">
    <location>
        <begin position="463"/>
        <end position="473"/>
    </location>
</feature>
<dbReference type="InterPro" id="IPR014001">
    <property type="entry name" value="Helicase_ATP-bd"/>
</dbReference>
<feature type="domain" description="Helicase ATP-binding" evidence="15">
    <location>
        <begin position="675"/>
        <end position="865"/>
    </location>
</feature>
<feature type="compositionally biased region" description="Basic and acidic residues" evidence="13">
    <location>
        <begin position="421"/>
        <end position="434"/>
    </location>
</feature>
<dbReference type="GO" id="GO:0031047">
    <property type="term" value="P:regulatory ncRNA-mediated gene silencing"/>
    <property type="evidence" value="ECO:0007669"/>
    <property type="project" value="UniProtKB-KW"/>
</dbReference>
<evidence type="ECO:0000256" key="5">
    <source>
        <dbReference type="ARBA" id="ARBA00022782"/>
    </source>
</evidence>
<dbReference type="SUPFAM" id="SSF52540">
    <property type="entry name" value="P-loop containing nucleoside triphosphate hydrolases"/>
    <property type="match status" value="2"/>
</dbReference>
<protein>
    <recommendedName>
        <fullName evidence="1">RNA helicase</fullName>
        <ecNumber evidence="1">3.6.4.13</ecNumber>
    </recommendedName>
</protein>
<gene>
    <name evidence="16" type="primary">TDRD12</name>
    <name evidence="16" type="ORF">AWC38_SpisGene11925</name>
</gene>
<comment type="catalytic activity">
    <reaction evidence="12">
        <text>ATP + H2O = ADP + phosphate + H(+)</text>
        <dbReference type="Rhea" id="RHEA:13065"/>
        <dbReference type="ChEBI" id="CHEBI:15377"/>
        <dbReference type="ChEBI" id="CHEBI:15378"/>
        <dbReference type="ChEBI" id="CHEBI:30616"/>
        <dbReference type="ChEBI" id="CHEBI:43474"/>
        <dbReference type="ChEBI" id="CHEBI:456216"/>
        <dbReference type="EC" id="3.6.4.13"/>
    </reaction>
</comment>
<evidence type="ECO:0000313" key="17">
    <source>
        <dbReference type="Proteomes" id="UP000225706"/>
    </source>
</evidence>
<dbReference type="GO" id="GO:0042078">
    <property type="term" value="P:germ-line stem cell division"/>
    <property type="evidence" value="ECO:0007669"/>
    <property type="project" value="TreeGrafter"/>
</dbReference>
<evidence type="ECO:0000256" key="1">
    <source>
        <dbReference type="ARBA" id="ARBA00012552"/>
    </source>
</evidence>
<name>A0A2B4S274_STYPI</name>
<sequence length="1640" mass="183421">MYCLCYDIRKWLDILVFSDKDDKRLALSPVINAGNFWAHPIASPGNECQDFMGKLNDHFRKDTSSQSVNHVEKGQICVVKRTSDNCWYRARIQTVLQTLNGPQASVFLVDVAESTLVPCCRIREMPELFHNIPFQAMECSLVGVKPLGLVTSYFDLTTSKQVTDHWDEAATNLFKTLIQGCKLQVTIHKLDEKGKYHVLLLADSGYAQVCVNDELVLNGFATNFSEDFENPVINTTKAAKLKAMGEKFQKEGEEMLKSMKEYVKRGKFSGSEESYSTDEESMSHQSNNRYLGLRESPLDVLRQQVLGHGSYQENNGPLQKPAARLPEGACEGLLSRRLSLEKEFSREKSEKELAYTSRKPVASSSDENSGRVRFLSSRLPATGSGMRGGFHPSLSKPPEATHLKPILKKKSAHSGSSSETDDFRQRRVADRDDSGVSCSEVPGLSSNGSSGEISPKEIEEKQQPPSNGSTSVDTLFSQHNVRLPLENFTSSRRIVQENGPKSKANAVANRDEEDRQRLLSSIKTLIETRDRDCSSTLDPTEDIVQTCEPLVAKSTLEAVRGSEHFPLQSSTSLHMVEGRNLSEKSTQLSQLLQTSSASSGRSPLPSEILWSTEKSASPEQRTTSGKKLSYSGGVVVCAEGAPAPKPVFTPEFCPFAHYLLRLSISNPSLLQAHAWPTLLRGRDLVGICQANDAQIQAYLLPIIYQLVEEREVYADLPKLSSGPQFLILAPTWGAVVDIHRQCRLILAKNKNIRVQLIFAAGAEDNQIIPLLNGCEILIATPPCFLRMLRKYYISLDRLCHLVFHDADIMVEEFTSEIKCIMRHYAKLLQSQPCLSAPRQGVVMASSWSAGVASLVKAYLGNPVVIIPDMIEAAIYRGVQQIVTFCSESQRDVELLGYLESFISTKDICVFTSTAAEAEDVGQILNANCYFALVAHNFLPPHELDSIQRQWNTPHTTDTMPVLVIAEDVIGQLNITNASCVIHFNFPGSKMRFSKRLATLAGTFTSSDEHGCVSVIFVTDGRNMYHTPSIRQLVQRSGQEVPQLLDAMADLAEQEKEKVKDLCYSLKAFGTCRYKRGIRNCLKRHSVLAELDKPAKGIPTSGIVKVLIMSVMDATCYWVRILGHKATDANQRNSQTADSTEFLELTMAVSRWYADPNHRVKQELVSVGDLCAVKLNNSSSYNRVKVCFVTKEDHSKKPVEVRVQYVDRGNFECVHVDRLLQLPPQFRSCPFQAVEVFVCRLQPLDKDTDWTDETAAYVTRLIEGKEMEGKVVLSLGNTMWLDPLVERKYLPNINVTTNALNVRMELLREKRAAENKQHVRLLRNLCEGVIDLQPLEGGQTGLSDVCEQPTALETIVLPEEGFHSVYVSAVENPGLFFVQLKSSEESLEDLKQKINSGVSKVESEENEISIGSLCVAKFSEDNLWYRARVLGSRPDKEYDVFYVDFGDREWVTADRIVPAWNGILQLPLQAVECALVNVDPLEKEWSEESSDAFWEMVTDQLLFAKVKSKSASLVAGSHRFAIELYNTNTEHDVIISHEMVATKHAQTSAEGIKILFPQSATSIEQHDYKFSHQRIPDMCLQAHQCSEVCSKTWGMHTQRICRHSFWTLKNGGNGQVYSELTDLPSNQEPDHEVLYRCRDAA</sequence>
<dbReference type="PANTHER" id="PTHR22655">
    <property type="entry name" value="ATP-DEPENDENT RNA HELICASE TDRD12-RELATED"/>
    <property type="match status" value="1"/>
</dbReference>
<dbReference type="GO" id="GO:0003724">
    <property type="term" value="F:RNA helicase activity"/>
    <property type="evidence" value="ECO:0007669"/>
    <property type="project" value="UniProtKB-EC"/>
</dbReference>
<dbReference type="PANTHER" id="PTHR22655:SF2">
    <property type="entry name" value="ATP-DEPENDENT RNA HELICASE TDRD12-RELATED"/>
    <property type="match status" value="1"/>
</dbReference>
<dbReference type="EMBL" id="LSMT01000205">
    <property type="protein sequence ID" value="PFX23516.1"/>
    <property type="molecule type" value="Genomic_DNA"/>
</dbReference>
<dbReference type="Gene3D" id="2.30.30.140">
    <property type="match status" value="3"/>
</dbReference>
<evidence type="ECO:0000256" key="9">
    <source>
        <dbReference type="ARBA" id="ARBA00022871"/>
    </source>
</evidence>
<dbReference type="InterPro" id="IPR027417">
    <property type="entry name" value="P-loop_NTPase"/>
</dbReference>
<dbReference type="EC" id="3.6.4.13" evidence="1"/>
<evidence type="ECO:0000256" key="13">
    <source>
        <dbReference type="SAM" id="MobiDB-lite"/>
    </source>
</evidence>
<organism evidence="16 17">
    <name type="scientific">Stylophora pistillata</name>
    <name type="common">Smooth cauliflower coral</name>
    <dbReference type="NCBI Taxonomy" id="50429"/>
    <lineage>
        <taxon>Eukaryota</taxon>
        <taxon>Metazoa</taxon>
        <taxon>Cnidaria</taxon>
        <taxon>Anthozoa</taxon>
        <taxon>Hexacorallia</taxon>
        <taxon>Scleractinia</taxon>
        <taxon>Astrocoeniina</taxon>
        <taxon>Pocilloporidae</taxon>
        <taxon>Stylophora</taxon>
    </lineage>
</organism>
<dbReference type="SMART" id="SM00487">
    <property type="entry name" value="DEXDc"/>
    <property type="match status" value="1"/>
</dbReference>
<dbReference type="GO" id="GO:0005524">
    <property type="term" value="F:ATP binding"/>
    <property type="evidence" value="ECO:0007669"/>
    <property type="project" value="UniProtKB-KW"/>
</dbReference>
<keyword evidence="7 16" id="KW-0347">Helicase</keyword>
<dbReference type="GO" id="GO:0003676">
    <property type="term" value="F:nucleic acid binding"/>
    <property type="evidence" value="ECO:0007669"/>
    <property type="project" value="InterPro"/>
</dbReference>
<evidence type="ECO:0000256" key="3">
    <source>
        <dbReference type="ARBA" id="ARBA00022737"/>
    </source>
</evidence>
<dbReference type="Proteomes" id="UP000225706">
    <property type="component" value="Unassembled WGS sequence"/>
</dbReference>
<comment type="caution">
    <text evidence="16">The sequence shown here is derived from an EMBL/GenBank/DDBJ whole genome shotgun (WGS) entry which is preliminary data.</text>
</comment>
<evidence type="ECO:0000313" key="16">
    <source>
        <dbReference type="EMBL" id="PFX23516.1"/>
    </source>
</evidence>
<evidence type="ECO:0000256" key="2">
    <source>
        <dbReference type="ARBA" id="ARBA00022473"/>
    </source>
</evidence>
<evidence type="ECO:0000259" key="15">
    <source>
        <dbReference type="PROSITE" id="PS51192"/>
    </source>
</evidence>
<dbReference type="InterPro" id="IPR002999">
    <property type="entry name" value="Tudor"/>
</dbReference>
<dbReference type="SMART" id="SM00333">
    <property type="entry name" value="TUDOR"/>
    <property type="match status" value="3"/>
</dbReference>
<evidence type="ECO:0000256" key="11">
    <source>
        <dbReference type="ARBA" id="ARBA00023254"/>
    </source>
</evidence>
<dbReference type="GO" id="GO:0051321">
    <property type="term" value="P:meiotic cell cycle"/>
    <property type="evidence" value="ECO:0007669"/>
    <property type="project" value="UniProtKB-KW"/>
</dbReference>
<dbReference type="STRING" id="50429.A0A2B4S274"/>
<proteinExistence type="predicted"/>
<feature type="domain" description="Tudor" evidence="14">
    <location>
        <begin position="1163"/>
        <end position="1228"/>
    </location>
</feature>
<dbReference type="FunFam" id="2.30.30.140:FF:000018">
    <property type="entry name" value="Serine/threonine-protein kinase 31"/>
    <property type="match status" value="1"/>
</dbReference>
<evidence type="ECO:0000256" key="6">
    <source>
        <dbReference type="ARBA" id="ARBA00022801"/>
    </source>
</evidence>
<feature type="region of interest" description="Disordered" evidence="13">
    <location>
        <begin position="584"/>
        <end position="605"/>
    </location>
</feature>
<dbReference type="GO" id="GO:0007283">
    <property type="term" value="P:spermatogenesis"/>
    <property type="evidence" value="ECO:0007669"/>
    <property type="project" value="UniProtKB-KW"/>
</dbReference>
<keyword evidence="2" id="KW-0217">Developmental protein</keyword>
<evidence type="ECO:0000256" key="8">
    <source>
        <dbReference type="ARBA" id="ARBA00022840"/>
    </source>
</evidence>
<feature type="compositionally biased region" description="Low complexity" evidence="13">
    <location>
        <begin position="585"/>
        <end position="605"/>
    </location>
</feature>
<dbReference type="Pfam" id="PF00567">
    <property type="entry name" value="TUDOR"/>
    <property type="match status" value="3"/>
</dbReference>
<keyword evidence="8" id="KW-0067">ATP-binding</keyword>
<keyword evidence="10" id="KW-0943">RNA-mediated gene silencing</keyword>
<dbReference type="Pfam" id="PF00270">
    <property type="entry name" value="DEAD"/>
    <property type="match status" value="1"/>
</dbReference>
<feature type="region of interest" description="Disordered" evidence="13">
    <location>
        <begin position="345"/>
        <end position="473"/>
    </location>
</feature>
<dbReference type="Gene3D" id="3.40.50.300">
    <property type="entry name" value="P-loop containing nucleotide triphosphate hydrolases"/>
    <property type="match status" value="2"/>
</dbReference>
<keyword evidence="5" id="KW-0221">Differentiation</keyword>
<dbReference type="CDD" id="cd20435">
    <property type="entry name" value="Tudor_TDRD12_rpt2"/>
    <property type="match status" value="1"/>
</dbReference>
<keyword evidence="11" id="KW-0469">Meiosis</keyword>
<keyword evidence="4" id="KW-0547">Nucleotide-binding</keyword>
<evidence type="ECO:0000256" key="4">
    <source>
        <dbReference type="ARBA" id="ARBA00022741"/>
    </source>
</evidence>
<keyword evidence="6" id="KW-0378">Hydrolase</keyword>
<reference evidence="17" key="1">
    <citation type="journal article" date="2017" name="bioRxiv">
        <title>Comparative analysis of the genomes of Stylophora pistillata and Acropora digitifera provides evidence for extensive differences between species of corals.</title>
        <authorList>
            <person name="Voolstra C.R."/>
            <person name="Li Y."/>
            <person name="Liew Y.J."/>
            <person name="Baumgarten S."/>
            <person name="Zoccola D."/>
            <person name="Flot J.-F."/>
            <person name="Tambutte S."/>
            <person name="Allemand D."/>
            <person name="Aranda M."/>
        </authorList>
    </citation>
    <scope>NUCLEOTIDE SEQUENCE [LARGE SCALE GENOMIC DNA]</scope>
</reference>
<dbReference type="PROSITE" id="PS50304">
    <property type="entry name" value="TUDOR"/>
    <property type="match status" value="3"/>
</dbReference>
<dbReference type="InterPro" id="IPR035437">
    <property type="entry name" value="SNase_OB-fold_sf"/>
</dbReference>
<evidence type="ECO:0000256" key="10">
    <source>
        <dbReference type="ARBA" id="ARBA00023158"/>
    </source>
</evidence>
<accession>A0A2B4S274</accession>
<evidence type="ECO:0000256" key="12">
    <source>
        <dbReference type="ARBA" id="ARBA00047984"/>
    </source>
</evidence>
<keyword evidence="3" id="KW-0677">Repeat</keyword>
<dbReference type="Gene3D" id="2.40.50.90">
    <property type="match status" value="2"/>
</dbReference>
<evidence type="ECO:0000256" key="7">
    <source>
        <dbReference type="ARBA" id="ARBA00022806"/>
    </source>
</evidence>
<dbReference type="GO" id="GO:0016787">
    <property type="term" value="F:hydrolase activity"/>
    <property type="evidence" value="ECO:0007669"/>
    <property type="project" value="UniProtKB-KW"/>
</dbReference>
<dbReference type="InterPro" id="IPR011545">
    <property type="entry name" value="DEAD/DEAH_box_helicase_dom"/>
</dbReference>
<keyword evidence="9" id="KW-0744">Spermatogenesis</keyword>
<keyword evidence="17" id="KW-1185">Reference proteome</keyword>
<feature type="domain" description="Tudor" evidence="14">
    <location>
        <begin position="70"/>
        <end position="132"/>
    </location>
</feature>
<dbReference type="PROSITE" id="PS51192">
    <property type="entry name" value="HELICASE_ATP_BIND_1"/>
    <property type="match status" value="1"/>
</dbReference>
<dbReference type="SUPFAM" id="SSF63748">
    <property type="entry name" value="Tudor/PWWP/MBT"/>
    <property type="match status" value="3"/>
</dbReference>
<dbReference type="OrthoDB" id="249932at2759"/>
<evidence type="ECO:0000259" key="14">
    <source>
        <dbReference type="PROSITE" id="PS50304"/>
    </source>
</evidence>